<evidence type="ECO:0000259" key="1">
    <source>
        <dbReference type="Pfam" id="PF06568"/>
    </source>
</evidence>
<dbReference type="RefSeq" id="WP_115935207.1">
    <property type="nucleotide sequence ID" value="NZ_QRDW01000001.1"/>
</dbReference>
<gene>
    <name evidence="2" type="ORF">DFP90_101931</name>
</gene>
<dbReference type="OrthoDB" id="8244198at2"/>
<dbReference type="Pfam" id="PF06568">
    <property type="entry name" value="YjiS-like"/>
    <property type="match status" value="1"/>
</dbReference>
<feature type="domain" description="YjiS-like" evidence="1">
    <location>
        <begin position="28"/>
        <end position="63"/>
    </location>
</feature>
<evidence type="ECO:0000313" key="3">
    <source>
        <dbReference type="Proteomes" id="UP000256845"/>
    </source>
</evidence>
<sequence>MTTATQTTYVYAAPLSQHSLWDLMVNTMAKVKAHVQYKRAVAKLADLNDHQLNDIGLTRAEVRGLTRNNRVETSCMRALRHGSADLMNLSYPS</sequence>
<comment type="caution">
    <text evidence="2">The sequence shown here is derived from an EMBL/GenBank/DDBJ whole genome shotgun (WGS) entry which is preliminary data.</text>
</comment>
<keyword evidence="3" id="KW-1185">Reference proteome</keyword>
<dbReference type="EMBL" id="QRDW01000001">
    <property type="protein sequence ID" value="RED54128.1"/>
    <property type="molecule type" value="Genomic_DNA"/>
</dbReference>
<dbReference type="Proteomes" id="UP000256845">
    <property type="component" value="Unassembled WGS sequence"/>
</dbReference>
<organism evidence="2 3">
    <name type="scientific">Aestuariispira insulae</name>
    <dbReference type="NCBI Taxonomy" id="1461337"/>
    <lineage>
        <taxon>Bacteria</taxon>
        <taxon>Pseudomonadati</taxon>
        <taxon>Pseudomonadota</taxon>
        <taxon>Alphaproteobacteria</taxon>
        <taxon>Rhodospirillales</taxon>
        <taxon>Kiloniellaceae</taxon>
        <taxon>Aestuariispira</taxon>
    </lineage>
</organism>
<name>A0A3D9HX98_9PROT</name>
<dbReference type="AlphaFoldDB" id="A0A3D9HX98"/>
<protein>
    <submittedName>
        <fullName evidence="2">Uncharacterized protein DUF1127</fullName>
    </submittedName>
</protein>
<reference evidence="2 3" key="1">
    <citation type="submission" date="2018-07" db="EMBL/GenBank/DDBJ databases">
        <title>Genomic Encyclopedia of Type Strains, Phase III (KMG-III): the genomes of soil and plant-associated and newly described type strains.</title>
        <authorList>
            <person name="Whitman W."/>
        </authorList>
    </citation>
    <scope>NUCLEOTIDE SEQUENCE [LARGE SCALE GENOMIC DNA]</scope>
    <source>
        <strain evidence="2 3">CECT 8488</strain>
    </source>
</reference>
<accession>A0A3D9HX98</accession>
<dbReference type="InterPro" id="IPR009506">
    <property type="entry name" value="YjiS-like"/>
</dbReference>
<evidence type="ECO:0000313" key="2">
    <source>
        <dbReference type="EMBL" id="RED54128.1"/>
    </source>
</evidence>
<proteinExistence type="predicted"/>